<gene>
    <name evidence="1" type="ordered locus">Dalk_1506</name>
</gene>
<accession>B8FAB0</accession>
<dbReference type="AlphaFoldDB" id="B8FAB0"/>
<protein>
    <submittedName>
        <fullName evidence="1">Uncharacterized protein</fullName>
    </submittedName>
</protein>
<keyword evidence="2" id="KW-1185">Reference proteome</keyword>
<dbReference type="KEGG" id="dal:Dalk_1506"/>
<name>B8FAB0_DESAL</name>
<proteinExistence type="predicted"/>
<dbReference type="HOGENOM" id="CLU_115334_1_0_7"/>
<dbReference type="RefSeq" id="WP_012610641.1">
    <property type="nucleotide sequence ID" value="NC_011768.1"/>
</dbReference>
<organism evidence="1 2">
    <name type="scientific">Desulfatibacillum aliphaticivorans</name>
    <dbReference type="NCBI Taxonomy" id="218208"/>
    <lineage>
        <taxon>Bacteria</taxon>
        <taxon>Pseudomonadati</taxon>
        <taxon>Thermodesulfobacteriota</taxon>
        <taxon>Desulfobacteria</taxon>
        <taxon>Desulfobacterales</taxon>
        <taxon>Desulfatibacillaceae</taxon>
        <taxon>Desulfatibacillum</taxon>
    </lineage>
</organism>
<dbReference type="Proteomes" id="UP000000739">
    <property type="component" value="Chromosome"/>
</dbReference>
<dbReference type="EMBL" id="CP001322">
    <property type="protein sequence ID" value="ACL03206.1"/>
    <property type="molecule type" value="Genomic_DNA"/>
</dbReference>
<sequence>MPKISMTDFVDFVVKAGSPKMTKVRQVRDRGGYNPAHDFWRLFRNDIVEFHQNGFRDKKRFDRLLGKLTDHKKQKRYPEAIKGYKKFLGRKNIEWFTPPKELWSHSGLDVRVNPELGLVINGDRFIIKLYFKDEKLTKYKVPVIGALMISALASECDDSDKFAILDVSNSKLITFEDQVADVMPLLAGEAYSFISIWDAL</sequence>
<reference evidence="1 2" key="1">
    <citation type="journal article" date="2012" name="Environ. Microbiol.">
        <title>The genome sequence of Desulfatibacillum alkenivorans AK-01: a blueprint for anaerobic alkane oxidation.</title>
        <authorList>
            <person name="Callaghan A.V."/>
            <person name="Morris B.E."/>
            <person name="Pereira I.A."/>
            <person name="McInerney M.J."/>
            <person name="Austin R.N."/>
            <person name="Groves J.T."/>
            <person name="Kukor J.J."/>
            <person name="Suflita J.M."/>
            <person name="Young L.Y."/>
            <person name="Zylstra G.J."/>
            <person name="Wawrik B."/>
        </authorList>
    </citation>
    <scope>NUCLEOTIDE SEQUENCE [LARGE SCALE GENOMIC DNA]</scope>
    <source>
        <strain evidence="1 2">AK-01</strain>
    </source>
</reference>
<evidence type="ECO:0000313" key="1">
    <source>
        <dbReference type="EMBL" id="ACL03206.1"/>
    </source>
</evidence>
<evidence type="ECO:0000313" key="2">
    <source>
        <dbReference type="Proteomes" id="UP000000739"/>
    </source>
</evidence>
<dbReference type="eggNOG" id="ENOG50339AY">
    <property type="taxonomic scope" value="Bacteria"/>
</dbReference>